<dbReference type="EMBL" id="BOOW01000042">
    <property type="protein sequence ID" value="GII96084.1"/>
    <property type="molecule type" value="Genomic_DNA"/>
</dbReference>
<feature type="compositionally biased region" description="Basic and acidic residues" evidence="4">
    <location>
        <begin position="301"/>
        <end position="323"/>
    </location>
</feature>
<keyword evidence="1" id="KW-0805">Transcription regulation</keyword>
<sequence>MDEFASARLVALVQRALADEGIQVIAPRSGGALLPLEAKRRFLRDVARDHGLLPLLRAGSLIPANPSDPAVSALLSAAGPEDLFARWQRLERFTHSRHRVVVRESGTGHLVAEHLGPPSEPPEPAEDALVLGVLTALLPLTGARDVTVGAGHGEPLTVFADGAVTAAPPGHGSGLWRFTWSGTAPPVHPRTAESGTDAVARTRELLGADLARRWTLPGLAAELGLPARSLQRRLAGAGGFSGLLGDLRTEAAAALLLRSAHSIGVIGFACGYADQPHFTRHFGLRTAMTPAAYRLAFQRPGLDKAPDTDERAARTHKPLERRSTWNSPAQQCSSPAEPAASAGR</sequence>
<dbReference type="PROSITE" id="PS01124">
    <property type="entry name" value="HTH_ARAC_FAMILY_2"/>
    <property type="match status" value="1"/>
</dbReference>
<dbReference type="InterPro" id="IPR009057">
    <property type="entry name" value="Homeodomain-like_sf"/>
</dbReference>
<feature type="region of interest" description="Disordered" evidence="4">
    <location>
        <begin position="300"/>
        <end position="344"/>
    </location>
</feature>
<dbReference type="GO" id="GO:0000976">
    <property type="term" value="F:transcription cis-regulatory region binding"/>
    <property type="evidence" value="ECO:0007669"/>
    <property type="project" value="TreeGrafter"/>
</dbReference>
<keyword evidence="7" id="KW-1185">Reference proteome</keyword>
<protein>
    <recommendedName>
        <fullName evidence="5">HTH araC/xylS-type domain-containing protein</fullName>
    </recommendedName>
</protein>
<keyword evidence="2" id="KW-0238">DNA-binding</keyword>
<reference evidence="6" key="1">
    <citation type="submission" date="2021-01" db="EMBL/GenBank/DDBJ databases">
        <title>Whole genome shotgun sequence of Sinosporangium siamense NBRC 109515.</title>
        <authorList>
            <person name="Komaki H."/>
            <person name="Tamura T."/>
        </authorList>
    </citation>
    <scope>NUCLEOTIDE SEQUENCE</scope>
    <source>
        <strain evidence="6">NBRC 109515</strain>
    </source>
</reference>
<dbReference type="InterPro" id="IPR018060">
    <property type="entry name" value="HTH_AraC"/>
</dbReference>
<feature type="domain" description="HTH araC/xylS-type" evidence="5">
    <location>
        <begin position="200"/>
        <end position="296"/>
    </location>
</feature>
<evidence type="ECO:0000256" key="4">
    <source>
        <dbReference type="SAM" id="MobiDB-lite"/>
    </source>
</evidence>
<evidence type="ECO:0000313" key="7">
    <source>
        <dbReference type="Proteomes" id="UP000606172"/>
    </source>
</evidence>
<evidence type="ECO:0000259" key="5">
    <source>
        <dbReference type="PROSITE" id="PS01124"/>
    </source>
</evidence>
<dbReference type="Pfam" id="PF12833">
    <property type="entry name" value="HTH_18"/>
    <property type="match status" value="1"/>
</dbReference>
<dbReference type="AlphaFoldDB" id="A0A919RQ02"/>
<evidence type="ECO:0000256" key="1">
    <source>
        <dbReference type="ARBA" id="ARBA00023015"/>
    </source>
</evidence>
<dbReference type="SUPFAM" id="SSF46689">
    <property type="entry name" value="Homeodomain-like"/>
    <property type="match status" value="1"/>
</dbReference>
<dbReference type="GO" id="GO:0005829">
    <property type="term" value="C:cytosol"/>
    <property type="evidence" value="ECO:0007669"/>
    <property type="project" value="TreeGrafter"/>
</dbReference>
<evidence type="ECO:0000256" key="3">
    <source>
        <dbReference type="ARBA" id="ARBA00023163"/>
    </source>
</evidence>
<accession>A0A919RQ02</accession>
<gene>
    <name evidence="6" type="ORF">Ssi02_63150</name>
</gene>
<comment type="caution">
    <text evidence="6">The sequence shown here is derived from an EMBL/GenBank/DDBJ whole genome shotgun (WGS) entry which is preliminary data.</text>
</comment>
<dbReference type="Gene3D" id="1.10.10.60">
    <property type="entry name" value="Homeodomain-like"/>
    <property type="match status" value="1"/>
</dbReference>
<dbReference type="PANTHER" id="PTHR47894:SF4">
    <property type="entry name" value="HTH-TYPE TRANSCRIPTIONAL REGULATOR GADX"/>
    <property type="match status" value="1"/>
</dbReference>
<dbReference type="Proteomes" id="UP000606172">
    <property type="component" value="Unassembled WGS sequence"/>
</dbReference>
<dbReference type="SMART" id="SM00342">
    <property type="entry name" value="HTH_ARAC"/>
    <property type="match status" value="1"/>
</dbReference>
<organism evidence="6 7">
    <name type="scientific">Sinosporangium siamense</name>
    <dbReference type="NCBI Taxonomy" id="1367973"/>
    <lineage>
        <taxon>Bacteria</taxon>
        <taxon>Bacillati</taxon>
        <taxon>Actinomycetota</taxon>
        <taxon>Actinomycetes</taxon>
        <taxon>Streptosporangiales</taxon>
        <taxon>Streptosporangiaceae</taxon>
        <taxon>Sinosporangium</taxon>
    </lineage>
</organism>
<evidence type="ECO:0000256" key="2">
    <source>
        <dbReference type="ARBA" id="ARBA00023125"/>
    </source>
</evidence>
<keyword evidence="3" id="KW-0804">Transcription</keyword>
<name>A0A919RQ02_9ACTN</name>
<proteinExistence type="predicted"/>
<evidence type="ECO:0000313" key="6">
    <source>
        <dbReference type="EMBL" id="GII96084.1"/>
    </source>
</evidence>
<feature type="compositionally biased region" description="Polar residues" evidence="4">
    <location>
        <begin position="324"/>
        <end position="334"/>
    </location>
</feature>
<dbReference type="RefSeq" id="WP_204031113.1">
    <property type="nucleotide sequence ID" value="NZ_BOOW01000042.1"/>
</dbReference>
<dbReference type="GO" id="GO:0003700">
    <property type="term" value="F:DNA-binding transcription factor activity"/>
    <property type="evidence" value="ECO:0007669"/>
    <property type="project" value="InterPro"/>
</dbReference>
<dbReference type="PANTHER" id="PTHR47894">
    <property type="entry name" value="HTH-TYPE TRANSCRIPTIONAL REGULATOR GADX"/>
    <property type="match status" value="1"/>
</dbReference>